<dbReference type="Pfam" id="PF07963">
    <property type="entry name" value="N_methyl"/>
    <property type="match status" value="1"/>
</dbReference>
<keyword evidence="1" id="KW-0812">Transmembrane</keyword>
<dbReference type="PROSITE" id="PS00409">
    <property type="entry name" value="PROKAR_NTER_METHYL"/>
    <property type="match status" value="1"/>
</dbReference>
<dbReference type="SUPFAM" id="SSF54523">
    <property type="entry name" value="Pili subunits"/>
    <property type="match status" value="1"/>
</dbReference>
<dbReference type="RefSeq" id="WP_377087818.1">
    <property type="nucleotide sequence ID" value="NZ_JBHSJL010000014.1"/>
</dbReference>
<evidence type="ECO:0000256" key="1">
    <source>
        <dbReference type="SAM" id="Phobius"/>
    </source>
</evidence>
<dbReference type="NCBIfam" id="TIGR02532">
    <property type="entry name" value="IV_pilin_GFxxxE"/>
    <property type="match status" value="1"/>
</dbReference>
<sequence>MKIKHKHHLRKGFSLVELLVVIAIIAGLAAVSYGPIIKQMKAAEKNNAITAARNIYTAMQSYANDNDGLFPNESTARSGENGSTAEGCFTMLINAGKIDNEEIFWNTANNSIGTTAAAKPDLNGEVDPGENAWGYVSGLSTSSRTNLPLLFDASTDIGTFDTGVWDGFAIVAKLDSSVEALRIDYTGAPLNEDGTSKQGAILEKRGGSNVDIFQEGLPAGTTVIPANGN</sequence>
<gene>
    <name evidence="2" type="ORF">ACFSW8_17005</name>
</gene>
<reference evidence="3" key="1">
    <citation type="journal article" date="2019" name="Int. J. Syst. Evol. Microbiol.">
        <title>The Global Catalogue of Microorganisms (GCM) 10K type strain sequencing project: providing services to taxonomists for standard genome sequencing and annotation.</title>
        <authorList>
            <consortium name="The Broad Institute Genomics Platform"/>
            <consortium name="The Broad Institute Genome Sequencing Center for Infectious Disease"/>
            <person name="Wu L."/>
            <person name="Ma J."/>
        </authorList>
    </citation>
    <scope>NUCLEOTIDE SEQUENCE [LARGE SCALE GENOMIC DNA]</scope>
    <source>
        <strain evidence="3">CCUG 57942</strain>
    </source>
</reference>
<keyword evidence="3" id="KW-1185">Reference proteome</keyword>
<organism evidence="2 3">
    <name type="scientific">Rubritalea tangerina</name>
    <dbReference type="NCBI Taxonomy" id="430798"/>
    <lineage>
        <taxon>Bacteria</taxon>
        <taxon>Pseudomonadati</taxon>
        <taxon>Verrucomicrobiota</taxon>
        <taxon>Verrucomicrobiia</taxon>
        <taxon>Verrucomicrobiales</taxon>
        <taxon>Rubritaleaceae</taxon>
        <taxon>Rubritalea</taxon>
    </lineage>
</organism>
<protein>
    <submittedName>
        <fullName evidence="2">Type II secretion system protein</fullName>
    </submittedName>
</protein>
<dbReference type="InterPro" id="IPR012902">
    <property type="entry name" value="N_methyl_site"/>
</dbReference>
<proteinExistence type="predicted"/>
<keyword evidence="1" id="KW-1133">Transmembrane helix</keyword>
<dbReference type="PANTHER" id="PTHR30093">
    <property type="entry name" value="GENERAL SECRETION PATHWAY PROTEIN G"/>
    <property type="match status" value="1"/>
</dbReference>
<dbReference type="EMBL" id="JBHUJB010000083">
    <property type="protein sequence ID" value="MFD2160607.1"/>
    <property type="molecule type" value="Genomic_DNA"/>
</dbReference>
<evidence type="ECO:0000313" key="2">
    <source>
        <dbReference type="EMBL" id="MFD2160607.1"/>
    </source>
</evidence>
<accession>A0ABW4ZFH9</accession>
<evidence type="ECO:0000313" key="3">
    <source>
        <dbReference type="Proteomes" id="UP001597389"/>
    </source>
</evidence>
<name>A0ABW4ZFH9_9BACT</name>
<feature type="transmembrane region" description="Helical" evidence="1">
    <location>
        <begin position="12"/>
        <end position="33"/>
    </location>
</feature>
<comment type="caution">
    <text evidence="2">The sequence shown here is derived from an EMBL/GenBank/DDBJ whole genome shotgun (WGS) entry which is preliminary data.</text>
</comment>
<dbReference type="Gene3D" id="3.30.700.10">
    <property type="entry name" value="Glycoprotein, Type 4 Pilin"/>
    <property type="match status" value="1"/>
</dbReference>
<keyword evidence="1" id="KW-0472">Membrane</keyword>
<dbReference type="InterPro" id="IPR045584">
    <property type="entry name" value="Pilin-like"/>
</dbReference>
<dbReference type="Proteomes" id="UP001597389">
    <property type="component" value="Unassembled WGS sequence"/>
</dbReference>